<sequence>MFMGDFNKVLDGSEHNSCRRYRPLWQINLFKKAVVDCGLMDIGFLSYPFTWCNNFLSPYSARARLDRCLVRKTWKVLNPNAQLTHLSSNHSDHLGLLVTWGKRQILKDTKKRFRFEDDSVHDLTVAFYKQLFSSQSSCMGNSIVFGQLKTHRLTQIFVLGLQFTKEDIKRGLFAMQKGKPLGRMECQLLFTNFIGT</sequence>
<evidence type="ECO:0000313" key="2">
    <source>
        <dbReference type="Proteomes" id="UP001454036"/>
    </source>
</evidence>
<keyword evidence="2" id="KW-1185">Reference proteome</keyword>
<dbReference type="PANTHER" id="PTHR33710:SF71">
    <property type="entry name" value="ENDONUCLEASE_EXONUCLEASE_PHOSPHATASE DOMAIN-CONTAINING PROTEIN"/>
    <property type="match status" value="1"/>
</dbReference>
<comment type="caution">
    <text evidence="1">The sequence shown here is derived from an EMBL/GenBank/DDBJ whole genome shotgun (WGS) entry which is preliminary data.</text>
</comment>
<dbReference type="EMBL" id="BAABME010030568">
    <property type="protein sequence ID" value="GAA0141933.1"/>
    <property type="molecule type" value="Genomic_DNA"/>
</dbReference>
<dbReference type="PANTHER" id="PTHR33710">
    <property type="entry name" value="BNAC02G09200D PROTEIN"/>
    <property type="match status" value="1"/>
</dbReference>
<protein>
    <submittedName>
        <fullName evidence="1">Uncharacterized protein</fullName>
    </submittedName>
</protein>
<dbReference type="Proteomes" id="UP001454036">
    <property type="component" value="Unassembled WGS sequence"/>
</dbReference>
<name>A0AAV3NW42_LITER</name>
<dbReference type="AlphaFoldDB" id="A0AAV3NW42"/>
<dbReference type="SUPFAM" id="SSF56219">
    <property type="entry name" value="DNase I-like"/>
    <property type="match status" value="1"/>
</dbReference>
<evidence type="ECO:0000313" key="1">
    <source>
        <dbReference type="EMBL" id="GAA0141933.1"/>
    </source>
</evidence>
<reference evidence="1 2" key="1">
    <citation type="submission" date="2024-01" db="EMBL/GenBank/DDBJ databases">
        <title>The complete chloroplast genome sequence of Lithospermum erythrorhizon: insights into the phylogenetic relationship among Boraginaceae species and the maternal lineages of purple gromwells.</title>
        <authorList>
            <person name="Okada T."/>
            <person name="Watanabe K."/>
        </authorList>
    </citation>
    <scope>NUCLEOTIDE SEQUENCE [LARGE SCALE GENOMIC DNA]</scope>
</reference>
<dbReference type="InterPro" id="IPR036691">
    <property type="entry name" value="Endo/exonu/phosph_ase_sf"/>
</dbReference>
<gene>
    <name evidence="1" type="ORF">LIER_42690</name>
</gene>
<organism evidence="1 2">
    <name type="scientific">Lithospermum erythrorhizon</name>
    <name type="common">Purple gromwell</name>
    <name type="synonym">Lithospermum officinale var. erythrorhizon</name>
    <dbReference type="NCBI Taxonomy" id="34254"/>
    <lineage>
        <taxon>Eukaryota</taxon>
        <taxon>Viridiplantae</taxon>
        <taxon>Streptophyta</taxon>
        <taxon>Embryophyta</taxon>
        <taxon>Tracheophyta</taxon>
        <taxon>Spermatophyta</taxon>
        <taxon>Magnoliopsida</taxon>
        <taxon>eudicotyledons</taxon>
        <taxon>Gunneridae</taxon>
        <taxon>Pentapetalae</taxon>
        <taxon>asterids</taxon>
        <taxon>lamiids</taxon>
        <taxon>Boraginales</taxon>
        <taxon>Boraginaceae</taxon>
        <taxon>Boraginoideae</taxon>
        <taxon>Lithospermeae</taxon>
        <taxon>Lithospermum</taxon>
    </lineage>
</organism>
<accession>A0AAV3NW42</accession>
<dbReference type="Gene3D" id="3.60.10.10">
    <property type="entry name" value="Endonuclease/exonuclease/phosphatase"/>
    <property type="match status" value="1"/>
</dbReference>
<proteinExistence type="predicted"/>